<evidence type="ECO:0000259" key="2">
    <source>
        <dbReference type="Pfam" id="PF00171"/>
    </source>
</evidence>
<dbReference type="Pfam" id="PF00171">
    <property type="entry name" value="Aldedh"/>
    <property type="match status" value="1"/>
</dbReference>
<dbReference type="Gene3D" id="3.40.605.10">
    <property type="entry name" value="Aldehyde Dehydrogenase, Chain A, domain 1"/>
    <property type="match status" value="1"/>
</dbReference>
<dbReference type="AlphaFoldDB" id="A0A554RXA9"/>
<dbReference type="InterPro" id="IPR050740">
    <property type="entry name" value="Aldehyde_DH_Superfamily"/>
</dbReference>
<evidence type="ECO:0000256" key="1">
    <source>
        <dbReference type="ARBA" id="ARBA00023002"/>
    </source>
</evidence>
<keyword evidence="1" id="KW-0560">Oxidoreductase</keyword>
<dbReference type="PANTHER" id="PTHR43353:SF3">
    <property type="entry name" value="ALDEHYDE DEHYDROGENASE-RELATED"/>
    <property type="match status" value="1"/>
</dbReference>
<dbReference type="InterPro" id="IPR016163">
    <property type="entry name" value="Ald_DH_C"/>
</dbReference>
<dbReference type="InterPro" id="IPR016162">
    <property type="entry name" value="Ald_DH_N"/>
</dbReference>
<dbReference type="InterPro" id="IPR015590">
    <property type="entry name" value="Aldehyde_DH_dom"/>
</dbReference>
<name>A0A554RXA9_9ACTN</name>
<dbReference type="PANTHER" id="PTHR43353">
    <property type="entry name" value="SUCCINATE-SEMIALDEHYDE DEHYDROGENASE, MITOCHONDRIAL"/>
    <property type="match status" value="1"/>
</dbReference>
<gene>
    <name evidence="3" type="ORF">FNM00_13885</name>
</gene>
<keyword evidence="4" id="KW-1185">Reference proteome</keyword>
<sequence>MSSADLTGELFLAGDRRDGGSSALLHSHDPRSGERLEPGYRAAAPEDIAAACAAAAESFASYRAVPVERRAEFLRRIAEEIEGDASRIIARGVTETGLPEARLKGEVGRTAGQLRLFADLIVDGRPADVRIDHADESGPELRSQTVGIGPVAVFAASNFPLAFSVAGGDTASALAAGCPVVVKAHEAHLGVSELVAAAVVRAVRASDVPAGVFSMVVGEGREVGQALVKDEHIRAVGFTGSQAVGLAIVASAAERTEPIPVYAEMSSVNPCFVLSHALEQRAEEIASAFVDSLTLGAGQFCTNPGLLVLPKGAAADRFIAAASERLRASPPQTMLSARIHRSFEEDVAARASHSDLTTLVGPTMEKTGGPHEASGSLFATDAALFLRRPELQNEVFGPSGVVVQCDSEAELESVATALSGQLTASLHADPGDEAMVRRLLPRIESVVGRLIFNAWPTGVRVCDAMVHGGPFPATSAPGTTSVGARAIDRFLRPVSYQGFPGWALPDVLRDEHVVAWPRRVDGDNLVP</sequence>
<accession>A0A554RXA9</accession>
<reference evidence="3 4" key="1">
    <citation type="submission" date="2019-07" db="EMBL/GenBank/DDBJ databases">
        <authorList>
            <person name="Zhao L.H."/>
        </authorList>
    </citation>
    <scope>NUCLEOTIDE SEQUENCE [LARGE SCALE GENOMIC DNA]</scope>
    <source>
        <strain evidence="3 4">Co35</strain>
    </source>
</reference>
<dbReference type="RefSeq" id="WP_143914147.1">
    <property type="nucleotide sequence ID" value="NZ_VLNT01000012.1"/>
</dbReference>
<feature type="domain" description="Aldehyde dehydrogenase" evidence="2">
    <location>
        <begin position="27"/>
        <end position="459"/>
    </location>
</feature>
<evidence type="ECO:0000313" key="4">
    <source>
        <dbReference type="Proteomes" id="UP000316988"/>
    </source>
</evidence>
<dbReference type="Proteomes" id="UP000316988">
    <property type="component" value="Unassembled WGS sequence"/>
</dbReference>
<comment type="caution">
    <text evidence="3">The sequence shown here is derived from an EMBL/GenBank/DDBJ whole genome shotgun (WGS) entry which is preliminary data.</text>
</comment>
<dbReference type="SUPFAM" id="SSF53720">
    <property type="entry name" value="ALDH-like"/>
    <property type="match status" value="1"/>
</dbReference>
<dbReference type="Gene3D" id="3.40.309.10">
    <property type="entry name" value="Aldehyde Dehydrogenase, Chain A, domain 2"/>
    <property type="match status" value="1"/>
</dbReference>
<protein>
    <submittedName>
        <fullName evidence="3">Aldehyde dehydrogenase (NADP(+))</fullName>
    </submittedName>
</protein>
<evidence type="ECO:0000313" key="3">
    <source>
        <dbReference type="EMBL" id="TSD58743.1"/>
    </source>
</evidence>
<organism evidence="3 4">
    <name type="scientific">Aeromicrobium piscarium</name>
    <dbReference type="NCBI Taxonomy" id="2590901"/>
    <lineage>
        <taxon>Bacteria</taxon>
        <taxon>Bacillati</taxon>
        <taxon>Actinomycetota</taxon>
        <taxon>Actinomycetes</taxon>
        <taxon>Propionibacteriales</taxon>
        <taxon>Nocardioidaceae</taxon>
        <taxon>Aeromicrobium</taxon>
    </lineage>
</organism>
<dbReference type="GO" id="GO:0016620">
    <property type="term" value="F:oxidoreductase activity, acting on the aldehyde or oxo group of donors, NAD or NADP as acceptor"/>
    <property type="evidence" value="ECO:0007669"/>
    <property type="project" value="InterPro"/>
</dbReference>
<proteinExistence type="predicted"/>
<dbReference type="InterPro" id="IPR044151">
    <property type="entry name" value="ALDH_KGSADH"/>
</dbReference>
<dbReference type="CDD" id="cd07129">
    <property type="entry name" value="ALDH_KGSADH"/>
    <property type="match status" value="1"/>
</dbReference>
<dbReference type="OrthoDB" id="9770537at2"/>
<dbReference type="EMBL" id="VLNT01000012">
    <property type="protein sequence ID" value="TSD58743.1"/>
    <property type="molecule type" value="Genomic_DNA"/>
</dbReference>
<dbReference type="InterPro" id="IPR016161">
    <property type="entry name" value="Ald_DH/histidinol_DH"/>
</dbReference>